<dbReference type="SUPFAM" id="SSF51735">
    <property type="entry name" value="NAD(P)-binding Rossmann-fold domains"/>
    <property type="match status" value="1"/>
</dbReference>
<dbReference type="InterPro" id="IPR050259">
    <property type="entry name" value="SDR"/>
</dbReference>
<evidence type="ECO:0000256" key="2">
    <source>
        <dbReference type="ARBA" id="ARBA00023002"/>
    </source>
</evidence>
<dbReference type="Proteomes" id="UP000748108">
    <property type="component" value="Unassembled WGS sequence"/>
</dbReference>
<dbReference type="Pfam" id="PF13561">
    <property type="entry name" value="adh_short_C2"/>
    <property type="match status" value="1"/>
</dbReference>
<dbReference type="InterPro" id="IPR001763">
    <property type="entry name" value="Rhodanese-like_dom"/>
</dbReference>
<dbReference type="GO" id="GO:0016491">
    <property type="term" value="F:oxidoreductase activity"/>
    <property type="evidence" value="ECO:0007669"/>
    <property type="project" value="UniProtKB-KW"/>
</dbReference>
<protein>
    <submittedName>
        <fullName evidence="4">SDR family oxidoreductase</fullName>
    </submittedName>
</protein>
<accession>A0A947G8Y1</accession>
<gene>
    <name evidence="4" type="ORF">KM312_04335</name>
</gene>
<dbReference type="AlphaFoldDB" id="A0A947G8Y1"/>
<dbReference type="PANTHER" id="PTHR42879:SF2">
    <property type="entry name" value="3-OXOACYL-[ACYL-CARRIER-PROTEIN] REDUCTASE FABG"/>
    <property type="match status" value="1"/>
</dbReference>
<dbReference type="GO" id="GO:0008206">
    <property type="term" value="P:bile acid metabolic process"/>
    <property type="evidence" value="ECO:0007669"/>
    <property type="project" value="UniProtKB-ARBA"/>
</dbReference>
<evidence type="ECO:0000259" key="3">
    <source>
        <dbReference type="PROSITE" id="PS50206"/>
    </source>
</evidence>
<proteinExistence type="inferred from homology"/>
<evidence type="ECO:0000313" key="5">
    <source>
        <dbReference type="Proteomes" id="UP000748108"/>
    </source>
</evidence>
<evidence type="ECO:0000256" key="1">
    <source>
        <dbReference type="ARBA" id="ARBA00006484"/>
    </source>
</evidence>
<dbReference type="CDD" id="cd05233">
    <property type="entry name" value="SDR_c"/>
    <property type="match status" value="1"/>
</dbReference>
<feature type="domain" description="Rhodanese" evidence="3">
    <location>
        <begin position="30"/>
        <end position="77"/>
    </location>
</feature>
<name>A0A947G8Y1_HYDSH</name>
<keyword evidence="2" id="KW-0560">Oxidoreductase</keyword>
<dbReference type="EMBL" id="JAHHQF010000044">
    <property type="protein sequence ID" value="MBT9281871.1"/>
    <property type="molecule type" value="Genomic_DNA"/>
</dbReference>
<dbReference type="FunFam" id="3.40.50.720:FF:000084">
    <property type="entry name" value="Short-chain dehydrogenase reductase"/>
    <property type="match status" value="1"/>
</dbReference>
<comment type="caution">
    <text evidence="4">The sequence shown here is derived from an EMBL/GenBank/DDBJ whole genome shotgun (WGS) entry which is preliminary data.</text>
</comment>
<organism evidence="4 5">
    <name type="scientific">Hydrogenibacillus schlegelii</name>
    <name type="common">Bacillus schlegelii</name>
    <dbReference type="NCBI Taxonomy" id="1484"/>
    <lineage>
        <taxon>Bacteria</taxon>
        <taxon>Bacillati</taxon>
        <taxon>Bacillota</taxon>
        <taxon>Bacilli</taxon>
        <taxon>Bacillales</taxon>
        <taxon>Bacillales Family X. Incertae Sedis</taxon>
        <taxon>Hydrogenibacillus</taxon>
    </lineage>
</organism>
<dbReference type="PANTHER" id="PTHR42879">
    <property type="entry name" value="3-OXOACYL-(ACYL-CARRIER-PROTEIN) REDUCTASE"/>
    <property type="match status" value="1"/>
</dbReference>
<dbReference type="InterPro" id="IPR002347">
    <property type="entry name" value="SDR_fam"/>
</dbReference>
<comment type="similarity">
    <text evidence="1">Belongs to the short-chain dehydrogenases/reductases (SDR) family.</text>
</comment>
<evidence type="ECO:0000313" key="4">
    <source>
        <dbReference type="EMBL" id="MBT9281871.1"/>
    </source>
</evidence>
<sequence>METGLRGKLILVTGSAKGIGRAIATALAKEGARVVVHCYRSQNEAAALVQALRESGHEAAMVRGDLSDLNAVRDMQKQIKAHFPEVSLYGVVNNAGWYSSKRLLEYRAGEWRREIDVNFYGLVHLLYVFLPEMIANREGKWVNIVGDVSRVGDPNLVMIGAARAAAINLIKSVAQEYGRFNLHFNAIALGLVDQGYLGLDEAIREKVIKRYPLRRLGRPEDVADAVMYLLSKRADWVTGQVLPVNGGFTMIN</sequence>
<dbReference type="InterPro" id="IPR036291">
    <property type="entry name" value="NAD(P)-bd_dom_sf"/>
</dbReference>
<dbReference type="PRINTS" id="PR00081">
    <property type="entry name" value="GDHRDH"/>
</dbReference>
<dbReference type="Gene3D" id="3.40.50.720">
    <property type="entry name" value="NAD(P)-binding Rossmann-like Domain"/>
    <property type="match status" value="1"/>
</dbReference>
<reference evidence="4" key="1">
    <citation type="journal article" date="2021" name="Microbiology">
        <title>Metagenomic Analysis of the Microbial Community in the Underground Coal Fire Area (Kemerovo Region, Russia) Revealed Predominance of Thermophilic Members of the Phyla Deinococcus-thermus, Aquificae, and Firmicutes.</title>
        <authorList>
            <person name="Kadnikov V."/>
            <person name="Mardanov A.V."/>
            <person name="Beletsky A.V."/>
            <person name="Karnachuk O.V."/>
            <person name="Ravin N.V."/>
        </authorList>
    </citation>
    <scope>NUCLEOTIDE SEQUENCE</scope>
    <source>
        <strain evidence="4">RBS10-49</strain>
    </source>
</reference>
<dbReference type="PROSITE" id="PS50206">
    <property type="entry name" value="RHODANESE_3"/>
    <property type="match status" value="1"/>
</dbReference>